<dbReference type="STRING" id="317735.RU98_GL002183"/>
<dbReference type="PATRIC" id="fig|1158612.3.peg.1581"/>
<accession>R3WEB2</accession>
<organism evidence="1 2">
    <name type="scientific">Enterococcus caccae ATCC BAA-1240</name>
    <dbReference type="NCBI Taxonomy" id="1158612"/>
    <lineage>
        <taxon>Bacteria</taxon>
        <taxon>Bacillati</taxon>
        <taxon>Bacillota</taxon>
        <taxon>Bacilli</taxon>
        <taxon>Lactobacillales</taxon>
        <taxon>Enterococcaceae</taxon>
        <taxon>Enterococcus</taxon>
    </lineage>
</organism>
<gene>
    <name evidence="1" type="ORF">UC7_01594</name>
</gene>
<name>R3WEB2_9ENTE</name>
<dbReference type="EMBL" id="AJAU01000017">
    <property type="protein sequence ID" value="EOL45797.1"/>
    <property type="molecule type" value="Genomic_DNA"/>
</dbReference>
<evidence type="ECO:0000313" key="2">
    <source>
        <dbReference type="Proteomes" id="UP000013840"/>
    </source>
</evidence>
<dbReference type="Proteomes" id="UP000013840">
    <property type="component" value="Unassembled WGS sequence"/>
</dbReference>
<dbReference type="RefSeq" id="WP_010771721.1">
    <property type="nucleotide sequence ID" value="NZ_KB946333.1"/>
</dbReference>
<sequence length="108" mass="12545">MNLLEETTKKLEENGHSLSDIVWVGCPDFKMNLEQFFILANKAYDNGYGGEETATDLLVVGEDWWLERHEYDGAEWWEYKKIPTEPDTIELTESLFTGWMGLRKAGDH</sequence>
<evidence type="ECO:0000313" key="1">
    <source>
        <dbReference type="EMBL" id="EOL45797.1"/>
    </source>
</evidence>
<comment type="caution">
    <text evidence="1">The sequence shown here is derived from an EMBL/GenBank/DDBJ whole genome shotgun (WGS) entry which is preliminary data.</text>
</comment>
<proteinExistence type="predicted"/>
<dbReference type="OrthoDB" id="2243818at2"/>
<keyword evidence="2" id="KW-1185">Reference proteome</keyword>
<protein>
    <submittedName>
        <fullName evidence="1">Uncharacterized protein</fullName>
    </submittedName>
</protein>
<reference evidence="1 2" key="1">
    <citation type="submission" date="2013-02" db="EMBL/GenBank/DDBJ databases">
        <title>The Genome Sequence of Enterococcus caccae BAA-1240.</title>
        <authorList>
            <consortium name="The Broad Institute Genome Sequencing Platform"/>
            <consortium name="The Broad Institute Genome Sequencing Center for Infectious Disease"/>
            <person name="Earl A.M."/>
            <person name="Gilmore M.S."/>
            <person name="Lebreton F."/>
            <person name="Walker B."/>
            <person name="Young S.K."/>
            <person name="Zeng Q."/>
            <person name="Gargeya S."/>
            <person name="Fitzgerald M."/>
            <person name="Haas B."/>
            <person name="Abouelleil A."/>
            <person name="Alvarado L."/>
            <person name="Arachchi H.M."/>
            <person name="Berlin A.M."/>
            <person name="Chapman S.B."/>
            <person name="Dewar J."/>
            <person name="Goldberg J."/>
            <person name="Griggs A."/>
            <person name="Gujja S."/>
            <person name="Hansen M."/>
            <person name="Howarth C."/>
            <person name="Imamovic A."/>
            <person name="Larimer J."/>
            <person name="McCowan C."/>
            <person name="Murphy C."/>
            <person name="Neiman D."/>
            <person name="Pearson M."/>
            <person name="Priest M."/>
            <person name="Roberts A."/>
            <person name="Saif S."/>
            <person name="Shea T."/>
            <person name="Sisk P."/>
            <person name="Sykes S."/>
            <person name="Wortman J."/>
            <person name="Nusbaum C."/>
            <person name="Birren B."/>
        </authorList>
    </citation>
    <scope>NUCLEOTIDE SEQUENCE [LARGE SCALE GENOMIC DNA]</scope>
    <source>
        <strain evidence="1 2">ATCC BAA-1240</strain>
    </source>
</reference>
<dbReference type="AlphaFoldDB" id="R3WEB2"/>
<dbReference type="eggNOG" id="ENOG502ZIM5">
    <property type="taxonomic scope" value="Bacteria"/>
</dbReference>